<gene>
    <name evidence="4" type="ORF">Syun_014931</name>
</gene>
<dbReference type="SUPFAM" id="SSF52540">
    <property type="entry name" value="P-loop containing nucleoside triphosphate hydrolases"/>
    <property type="match status" value="1"/>
</dbReference>
<dbReference type="InterPro" id="IPR027417">
    <property type="entry name" value="P-loop_NTPase"/>
</dbReference>
<dbReference type="InterPro" id="IPR036961">
    <property type="entry name" value="Kinesin_motor_dom_sf"/>
</dbReference>
<sequence>MSKLYESVIDKMIDGHYCGLKGYNMLGEQAPPDMLACYSDRLSLDQLERNVPTCGQELQVFWPRIVMRKWLNIRNKESDFGADPDEGDAQSDSDDEGSIRVFCRVRPFLITDKRRNQKPICVRSEKLAVSFGGSKKEFGFDKVFPQNASQGFRIDVHALKPDFN</sequence>
<dbReference type="InterPro" id="IPR031852">
    <property type="entry name" value="Vik1/Cik1_MT-bd"/>
</dbReference>
<dbReference type="InterPro" id="IPR001752">
    <property type="entry name" value="Kinesin_motor_dom"/>
</dbReference>
<dbReference type="Pfam" id="PF16796">
    <property type="entry name" value="Microtub_bd"/>
    <property type="match status" value="1"/>
</dbReference>
<evidence type="ECO:0000313" key="5">
    <source>
        <dbReference type="Proteomes" id="UP001420932"/>
    </source>
</evidence>
<keyword evidence="5" id="KW-1185">Reference proteome</keyword>
<accession>A0AAP0JLB6</accession>
<evidence type="ECO:0000313" key="4">
    <source>
        <dbReference type="EMBL" id="KAK9135601.1"/>
    </source>
</evidence>
<comment type="caution">
    <text evidence="4">The sequence shown here is derived from an EMBL/GenBank/DDBJ whole genome shotgun (WGS) entry which is preliminary data.</text>
</comment>
<evidence type="ECO:0000256" key="2">
    <source>
        <dbReference type="PROSITE-ProRule" id="PRU00283"/>
    </source>
</evidence>
<protein>
    <recommendedName>
        <fullName evidence="3">Kinesin motor domain-containing protein</fullName>
    </recommendedName>
</protein>
<dbReference type="EMBL" id="JBBNAF010000006">
    <property type="protein sequence ID" value="KAK9135601.1"/>
    <property type="molecule type" value="Genomic_DNA"/>
</dbReference>
<dbReference type="GO" id="GO:0003777">
    <property type="term" value="F:microtubule motor activity"/>
    <property type="evidence" value="ECO:0007669"/>
    <property type="project" value="InterPro"/>
</dbReference>
<reference evidence="4 5" key="1">
    <citation type="submission" date="2024-01" db="EMBL/GenBank/DDBJ databases">
        <title>Genome assemblies of Stephania.</title>
        <authorList>
            <person name="Yang L."/>
        </authorList>
    </citation>
    <scope>NUCLEOTIDE SEQUENCE [LARGE SCALE GENOMIC DNA]</scope>
    <source>
        <strain evidence="4">YNDBR</strain>
        <tissue evidence="4">Leaf</tissue>
    </source>
</reference>
<proteinExistence type="inferred from homology"/>
<organism evidence="4 5">
    <name type="scientific">Stephania yunnanensis</name>
    <dbReference type="NCBI Taxonomy" id="152371"/>
    <lineage>
        <taxon>Eukaryota</taxon>
        <taxon>Viridiplantae</taxon>
        <taxon>Streptophyta</taxon>
        <taxon>Embryophyta</taxon>
        <taxon>Tracheophyta</taxon>
        <taxon>Spermatophyta</taxon>
        <taxon>Magnoliopsida</taxon>
        <taxon>Ranunculales</taxon>
        <taxon>Menispermaceae</taxon>
        <taxon>Menispermoideae</taxon>
        <taxon>Cissampelideae</taxon>
        <taxon>Stephania</taxon>
    </lineage>
</organism>
<dbReference type="GO" id="GO:0007018">
    <property type="term" value="P:microtubule-based movement"/>
    <property type="evidence" value="ECO:0007669"/>
    <property type="project" value="InterPro"/>
</dbReference>
<dbReference type="Gene3D" id="3.40.850.10">
    <property type="entry name" value="Kinesin motor domain"/>
    <property type="match status" value="1"/>
</dbReference>
<dbReference type="GO" id="GO:0005524">
    <property type="term" value="F:ATP binding"/>
    <property type="evidence" value="ECO:0007669"/>
    <property type="project" value="InterPro"/>
</dbReference>
<dbReference type="AlphaFoldDB" id="A0AAP0JLB6"/>
<keyword evidence="1" id="KW-0505">Motor protein</keyword>
<evidence type="ECO:0000256" key="1">
    <source>
        <dbReference type="ARBA" id="ARBA00023175"/>
    </source>
</evidence>
<name>A0AAP0JLB6_9MAGN</name>
<evidence type="ECO:0000259" key="3">
    <source>
        <dbReference type="PROSITE" id="PS50067"/>
    </source>
</evidence>
<comment type="caution">
    <text evidence="2">Lacks conserved residue(s) required for the propagation of feature annotation.</text>
</comment>
<dbReference type="GO" id="GO:0008017">
    <property type="term" value="F:microtubule binding"/>
    <property type="evidence" value="ECO:0007669"/>
    <property type="project" value="InterPro"/>
</dbReference>
<comment type="similarity">
    <text evidence="2">Belongs to the TRAFAC class myosin-kinesin ATPase superfamily. Kinesin family.</text>
</comment>
<feature type="domain" description="Kinesin motor" evidence="3">
    <location>
        <begin position="98"/>
        <end position="164"/>
    </location>
</feature>
<dbReference type="Proteomes" id="UP001420932">
    <property type="component" value="Unassembled WGS sequence"/>
</dbReference>
<dbReference type="PROSITE" id="PS50067">
    <property type="entry name" value="KINESIN_MOTOR_2"/>
    <property type="match status" value="1"/>
</dbReference>